<feature type="region of interest" description="Disordered" evidence="1">
    <location>
        <begin position="119"/>
        <end position="138"/>
    </location>
</feature>
<accession>A0A0C3AXE0</accession>
<sequence>MNYKEEKEGRRGSRSSSPDNHHGGSPGPQTTHIRPIYPPPALSQALTLGLGVRCQTPALLFSGTTKLAPTLLFTTAAGPHSPNIPTYASFAHLQPHPKSLHSVVKILAPPCVPFDHSLPAPQTHHTPPQIHPQCAKTSPPPFVGRNQAFMAQFSALAPTYHLSRVSQTHLPTTVATSYTQLHYFSPSPPAPIADGVPETEPQRLRFRLFG</sequence>
<organism evidence="2 3">
    <name type="scientific">Piloderma croceum (strain F 1598)</name>
    <dbReference type="NCBI Taxonomy" id="765440"/>
    <lineage>
        <taxon>Eukaryota</taxon>
        <taxon>Fungi</taxon>
        <taxon>Dikarya</taxon>
        <taxon>Basidiomycota</taxon>
        <taxon>Agaricomycotina</taxon>
        <taxon>Agaricomycetes</taxon>
        <taxon>Agaricomycetidae</taxon>
        <taxon>Atheliales</taxon>
        <taxon>Atheliaceae</taxon>
        <taxon>Piloderma</taxon>
    </lineage>
</organism>
<protein>
    <submittedName>
        <fullName evidence="2">Uncharacterized protein</fullName>
    </submittedName>
</protein>
<reference evidence="3" key="2">
    <citation type="submission" date="2015-01" db="EMBL/GenBank/DDBJ databases">
        <title>Evolutionary Origins and Diversification of the Mycorrhizal Mutualists.</title>
        <authorList>
            <consortium name="DOE Joint Genome Institute"/>
            <consortium name="Mycorrhizal Genomics Consortium"/>
            <person name="Kohler A."/>
            <person name="Kuo A."/>
            <person name="Nagy L.G."/>
            <person name="Floudas D."/>
            <person name="Copeland A."/>
            <person name="Barry K.W."/>
            <person name="Cichocki N."/>
            <person name="Veneault-Fourrey C."/>
            <person name="LaButti K."/>
            <person name="Lindquist E.A."/>
            <person name="Lipzen A."/>
            <person name="Lundell T."/>
            <person name="Morin E."/>
            <person name="Murat C."/>
            <person name="Riley R."/>
            <person name="Ohm R."/>
            <person name="Sun H."/>
            <person name="Tunlid A."/>
            <person name="Henrissat B."/>
            <person name="Grigoriev I.V."/>
            <person name="Hibbett D.S."/>
            <person name="Martin F."/>
        </authorList>
    </citation>
    <scope>NUCLEOTIDE SEQUENCE [LARGE SCALE GENOMIC DNA]</scope>
    <source>
        <strain evidence="3">F 1598</strain>
    </source>
</reference>
<name>A0A0C3AXE0_PILCF</name>
<evidence type="ECO:0000313" key="2">
    <source>
        <dbReference type="EMBL" id="KIM78678.1"/>
    </source>
</evidence>
<dbReference type="EMBL" id="KN833014">
    <property type="protein sequence ID" value="KIM78678.1"/>
    <property type="molecule type" value="Genomic_DNA"/>
</dbReference>
<feature type="compositionally biased region" description="Low complexity" evidence="1">
    <location>
        <begin position="119"/>
        <end position="133"/>
    </location>
</feature>
<evidence type="ECO:0000313" key="3">
    <source>
        <dbReference type="Proteomes" id="UP000054166"/>
    </source>
</evidence>
<keyword evidence="3" id="KW-1185">Reference proteome</keyword>
<proteinExistence type="predicted"/>
<gene>
    <name evidence="2" type="ORF">PILCRDRAFT_10906</name>
</gene>
<feature type="region of interest" description="Disordered" evidence="1">
    <location>
        <begin position="1"/>
        <end position="39"/>
    </location>
</feature>
<evidence type="ECO:0000256" key="1">
    <source>
        <dbReference type="SAM" id="MobiDB-lite"/>
    </source>
</evidence>
<dbReference type="HOGENOM" id="CLU_1310549_0_0_1"/>
<dbReference type="AlphaFoldDB" id="A0A0C3AXE0"/>
<dbReference type="Proteomes" id="UP000054166">
    <property type="component" value="Unassembled WGS sequence"/>
</dbReference>
<feature type="compositionally biased region" description="Basic and acidic residues" evidence="1">
    <location>
        <begin position="1"/>
        <end position="11"/>
    </location>
</feature>
<dbReference type="InParanoid" id="A0A0C3AXE0"/>
<reference evidence="2 3" key="1">
    <citation type="submission" date="2014-04" db="EMBL/GenBank/DDBJ databases">
        <authorList>
            <consortium name="DOE Joint Genome Institute"/>
            <person name="Kuo A."/>
            <person name="Tarkka M."/>
            <person name="Buscot F."/>
            <person name="Kohler A."/>
            <person name="Nagy L.G."/>
            <person name="Floudas D."/>
            <person name="Copeland A."/>
            <person name="Barry K.W."/>
            <person name="Cichocki N."/>
            <person name="Veneault-Fourrey C."/>
            <person name="LaButti K."/>
            <person name="Lindquist E.A."/>
            <person name="Lipzen A."/>
            <person name="Lundell T."/>
            <person name="Morin E."/>
            <person name="Murat C."/>
            <person name="Sun H."/>
            <person name="Tunlid A."/>
            <person name="Henrissat B."/>
            <person name="Grigoriev I.V."/>
            <person name="Hibbett D.S."/>
            <person name="Martin F."/>
            <person name="Nordberg H.P."/>
            <person name="Cantor M.N."/>
            <person name="Hua S.X."/>
        </authorList>
    </citation>
    <scope>NUCLEOTIDE SEQUENCE [LARGE SCALE GENOMIC DNA]</scope>
    <source>
        <strain evidence="2 3">F 1598</strain>
    </source>
</reference>